<organism evidence="2 3">
    <name type="scientific">Flavobacterium artemisiae</name>
    <dbReference type="NCBI Taxonomy" id="2126556"/>
    <lineage>
        <taxon>Bacteria</taxon>
        <taxon>Pseudomonadati</taxon>
        <taxon>Bacteroidota</taxon>
        <taxon>Flavobacteriia</taxon>
        <taxon>Flavobacteriales</taxon>
        <taxon>Flavobacteriaceae</taxon>
        <taxon>Flavobacterium</taxon>
    </lineage>
</organism>
<accession>A0ABW4HB65</accession>
<evidence type="ECO:0008006" key="4">
    <source>
        <dbReference type="Google" id="ProtNLM"/>
    </source>
</evidence>
<dbReference type="RefSeq" id="WP_379818604.1">
    <property type="nucleotide sequence ID" value="NZ_JBHUDZ010000007.1"/>
</dbReference>
<keyword evidence="3" id="KW-1185">Reference proteome</keyword>
<evidence type="ECO:0000256" key="1">
    <source>
        <dbReference type="SAM" id="Phobius"/>
    </source>
</evidence>
<keyword evidence="1" id="KW-1133">Transmembrane helix</keyword>
<dbReference type="EMBL" id="JBHUDZ010000007">
    <property type="protein sequence ID" value="MFD1602729.1"/>
    <property type="molecule type" value="Genomic_DNA"/>
</dbReference>
<name>A0ABW4HB65_9FLAO</name>
<feature type="transmembrane region" description="Helical" evidence="1">
    <location>
        <begin position="22"/>
        <end position="41"/>
    </location>
</feature>
<evidence type="ECO:0000313" key="3">
    <source>
        <dbReference type="Proteomes" id="UP001597138"/>
    </source>
</evidence>
<keyword evidence="1" id="KW-0472">Membrane</keyword>
<dbReference type="Proteomes" id="UP001597138">
    <property type="component" value="Unassembled WGS sequence"/>
</dbReference>
<sequence>MSFLIFMSFDDYKIIFVVQENFLLKTGVLALMGAASFCGGVRHKRYSVQQVPASNSSDFKF</sequence>
<proteinExistence type="predicted"/>
<reference evidence="3" key="1">
    <citation type="journal article" date="2019" name="Int. J. Syst. Evol. Microbiol.">
        <title>The Global Catalogue of Microorganisms (GCM) 10K type strain sequencing project: providing services to taxonomists for standard genome sequencing and annotation.</title>
        <authorList>
            <consortium name="The Broad Institute Genomics Platform"/>
            <consortium name="The Broad Institute Genome Sequencing Center for Infectious Disease"/>
            <person name="Wu L."/>
            <person name="Ma J."/>
        </authorList>
    </citation>
    <scope>NUCLEOTIDE SEQUENCE [LARGE SCALE GENOMIC DNA]</scope>
    <source>
        <strain evidence="3">CCUG 70865</strain>
    </source>
</reference>
<gene>
    <name evidence="2" type="ORF">ACFSC2_08275</name>
</gene>
<protein>
    <recommendedName>
        <fullName evidence="4">Lipoprotein</fullName>
    </recommendedName>
</protein>
<evidence type="ECO:0000313" key="2">
    <source>
        <dbReference type="EMBL" id="MFD1602729.1"/>
    </source>
</evidence>
<comment type="caution">
    <text evidence="2">The sequence shown here is derived from an EMBL/GenBank/DDBJ whole genome shotgun (WGS) entry which is preliminary data.</text>
</comment>
<keyword evidence="1" id="KW-0812">Transmembrane</keyword>